<dbReference type="AlphaFoldDB" id="A0AAI8VZV9"/>
<dbReference type="GO" id="GO:0003676">
    <property type="term" value="F:nucleic acid binding"/>
    <property type="evidence" value="ECO:0007669"/>
    <property type="project" value="InterPro"/>
</dbReference>
<keyword evidence="2" id="KW-1185">Reference proteome</keyword>
<gene>
    <name evidence="1" type="ORF">KHLLAP_LOCUS14591</name>
</gene>
<accession>A0AAI8VZV9</accession>
<evidence type="ECO:0000313" key="2">
    <source>
        <dbReference type="Proteomes" id="UP001295740"/>
    </source>
</evidence>
<dbReference type="Proteomes" id="UP001295740">
    <property type="component" value="Unassembled WGS sequence"/>
</dbReference>
<dbReference type="InterPro" id="IPR035979">
    <property type="entry name" value="RBD_domain_sf"/>
</dbReference>
<organism evidence="1 2">
    <name type="scientific">Anthostomella pinea</name>
    <dbReference type="NCBI Taxonomy" id="933095"/>
    <lineage>
        <taxon>Eukaryota</taxon>
        <taxon>Fungi</taxon>
        <taxon>Dikarya</taxon>
        <taxon>Ascomycota</taxon>
        <taxon>Pezizomycotina</taxon>
        <taxon>Sordariomycetes</taxon>
        <taxon>Xylariomycetidae</taxon>
        <taxon>Xylariales</taxon>
        <taxon>Xylariaceae</taxon>
        <taxon>Anthostomella</taxon>
    </lineage>
</organism>
<dbReference type="EMBL" id="CAUWAG010000020">
    <property type="protein sequence ID" value="CAJ2514123.1"/>
    <property type="molecule type" value="Genomic_DNA"/>
</dbReference>
<sequence length="174" mass="19246">MALWLTDLPADCTYQELLAAITDTGKVFSTHITHPVAHHAGCAATIAFFTHEEAQTLLLRTAKGQFMVRGAVPCVRWNTNKSDGGGGSMSPLSRVLRISGKPQFVNQNYLAHYLQVVKGIYYDTGAFILTPGPYGNEVEWRFTSYRAQAELAFKAITKELAGQMIAWYGEDPCR</sequence>
<name>A0AAI8VZV9_9PEZI</name>
<dbReference type="SUPFAM" id="SSF54928">
    <property type="entry name" value="RNA-binding domain, RBD"/>
    <property type="match status" value="1"/>
</dbReference>
<evidence type="ECO:0000313" key="1">
    <source>
        <dbReference type="EMBL" id="CAJ2514123.1"/>
    </source>
</evidence>
<protein>
    <submittedName>
        <fullName evidence="1">Uu.00g022420.m01.CDS01</fullName>
    </submittedName>
</protein>
<proteinExistence type="predicted"/>
<comment type="caution">
    <text evidence="1">The sequence shown here is derived from an EMBL/GenBank/DDBJ whole genome shotgun (WGS) entry which is preliminary data.</text>
</comment>
<reference evidence="1" key="1">
    <citation type="submission" date="2023-10" db="EMBL/GenBank/DDBJ databases">
        <authorList>
            <person name="Hackl T."/>
        </authorList>
    </citation>
    <scope>NUCLEOTIDE SEQUENCE</scope>
</reference>